<reference evidence="2" key="1">
    <citation type="journal article" date="2023" name="G3 (Bethesda)">
        <title>A reference genome for the long-term kleptoplast-retaining sea slug Elysia crispata morphotype clarki.</title>
        <authorList>
            <person name="Eastman K.E."/>
            <person name="Pendleton A.L."/>
            <person name="Shaikh M.A."/>
            <person name="Suttiyut T."/>
            <person name="Ogas R."/>
            <person name="Tomko P."/>
            <person name="Gavelis G."/>
            <person name="Widhalm J.R."/>
            <person name="Wisecaver J.H."/>
        </authorList>
    </citation>
    <scope>NUCLEOTIDE SEQUENCE</scope>
    <source>
        <strain evidence="2">ECLA1</strain>
    </source>
</reference>
<feature type="region of interest" description="Disordered" evidence="1">
    <location>
        <begin position="1"/>
        <end position="25"/>
    </location>
</feature>
<gene>
    <name evidence="2" type="ORF">RRG08_036111</name>
</gene>
<evidence type="ECO:0000313" key="3">
    <source>
        <dbReference type="Proteomes" id="UP001283361"/>
    </source>
</evidence>
<dbReference type="EMBL" id="JAWDGP010001628">
    <property type="protein sequence ID" value="KAK3789818.1"/>
    <property type="molecule type" value="Genomic_DNA"/>
</dbReference>
<keyword evidence="3" id="KW-1185">Reference proteome</keyword>
<sequence>MQRLGISHHAAQHGKEASQQTSASLCTEGKLEETILFKFWGEIIDPQEPQTPTGSSLSLEADVENLVNLVLSQRILHHGTHAEVGAPNPKRSSAGGIDQGH</sequence>
<protein>
    <submittedName>
        <fullName evidence="2">Uncharacterized protein</fullName>
    </submittedName>
</protein>
<evidence type="ECO:0000256" key="1">
    <source>
        <dbReference type="SAM" id="MobiDB-lite"/>
    </source>
</evidence>
<evidence type="ECO:0000313" key="2">
    <source>
        <dbReference type="EMBL" id="KAK3789818.1"/>
    </source>
</evidence>
<dbReference type="AlphaFoldDB" id="A0AAE1ALE5"/>
<organism evidence="2 3">
    <name type="scientific">Elysia crispata</name>
    <name type="common">lettuce slug</name>
    <dbReference type="NCBI Taxonomy" id="231223"/>
    <lineage>
        <taxon>Eukaryota</taxon>
        <taxon>Metazoa</taxon>
        <taxon>Spiralia</taxon>
        <taxon>Lophotrochozoa</taxon>
        <taxon>Mollusca</taxon>
        <taxon>Gastropoda</taxon>
        <taxon>Heterobranchia</taxon>
        <taxon>Euthyneura</taxon>
        <taxon>Panpulmonata</taxon>
        <taxon>Sacoglossa</taxon>
        <taxon>Placobranchoidea</taxon>
        <taxon>Plakobranchidae</taxon>
        <taxon>Elysia</taxon>
    </lineage>
</organism>
<name>A0AAE1ALE5_9GAST</name>
<feature type="region of interest" description="Disordered" evidence="1">
    <location>
        <begin position="78"/>
        <end position="101"/>
    </location>
</feature>
<comment type="caution">
    <text evidence="2">The sequence shown here is derived from an EMBL/GenBank/DDBJ whole genome shotgun (WGS) entry which is preliminary data.</text>
</comment>
<proteinExistence type="predicted"/>
<accession>A0AAE1ALE5</accession>
<dbReference type="Proteomes" id="UP001283361">
    <property type="component" value="Unassembled WGS sequence"/>
</dbReference>